<dbReference type="AlphaFoldDB" id="A0A7R8VIU7"/>
<gene>
    <name evidence="1" type="ORF">TDIB3V08_LOCUS4482</name>
</gene>
<protein>
    <submittedName>
        <fullName evidence="1">Uncharacterized protein</fullName>
    </submittedName>
</protein>
<accession>A0A7R8VIU7</accession>
<proteinExistence type="predicted"/>
<dbReference type="EMBL" id="OA566056">
    <property type="protein sequence ID" value="CAD7198198.1"/>
    <property type="molecule type" value="Genomic_DNA"/>
</dbReference>
<organism evidence="1">
    <name type="scientific">Timema douglasi</name>
    <name type="common">Walking stick</name>
    <dbReference type="NCBI Taxonomy" id="61478"/>
    <lineage>
        <taxon>Eukaryota</taxon>
        <taxon>Metazoa</taxon>
        <taxon>Ecdysozoa</taxon>
        <taxon>Arthropoda</taxon>
        <taxon>Hexapoda</taxon>
        <taxon>Insecta</taxon>
        <taxon>Pterygota</taxon>
        <taxon>Neoptera</taxon>
        <taxon>Polyneoptera</taxon>
        <taxon>Phasmatodea</taxon>
        <taxon>Timematodea</taxon>
        <taxon>Timematoidea</taxon>
        <taxon>Timematidae</taxon>
        <taxon>Timema</taxon>
    </lineage>
</organism>
<evidence type="ECO:0000313" key="1">
    <source>
        <dbReference type="EMBL" id="CAD7198198.1"/>
    </source>
</evidence>
<sequence length="162" mass="18213">MVHPTEIRTSISLSSAVELNTSSALANYASEAVHPTEIRNSISPSSAVELNTTSGLANYATEAVYQLTNSLFSRLFVQTLDQAELRQLVDYKSILRANSPFGQSGMNHGKFFQHDWMKSHLKRWRNICPDKRFHSGQLRIDSDKITAESINQGAELKTDQYH</sequence>
<reference evidence="1" key="1">
    <citation type="submission" date="2020-11" db="EMBL/GenBank/DDBJ databases">
        <authorList>
            <person name="Tran Van P."/>
        </authorList>
    </citation>
    <scope>NUCLEOTIDE SEQUENCE</scope>
</reference>
<name>A0A7R8VIU7_TIMDO</name>